<dbReference type="AlphaFoldDB" id="A0A975BTK6"/>
<keyword evidence="2" id="KW-1185">Reference proteome</keyword>
<dbReference type="EMBL" id="CP061800">
    <property type="protein sequence ID" value="QTA90925.1"/>
    <property type="molecule type" value="Genomic_DNA"/>
</dbReference>
<evidence type="ECO:0000313" key="2">
    <source>
        <dbReference type="Proteomes" id="UP000663722"/>
    </source>
</evidence>
<dbReference type="KEGG" id="dmm:dnm_069870"/>
<name>A0A975BTK6_9BACT</name>
<sequence length="49" mass="5480">MSISWDKRRTCEDVALKKSAGNQNLTADAALTVCRRCGAREMMIACLKY</sequence>
<evidence type="ECO:0000313" key="1">
    <source>
        <dbReference type="EMBL" id="QTA90925.1"/>
    </source>
</evidence>
<proteinExistence type="predicted"/>
<accession>A0A975BTK6</accession>
<gene>
    <name evidence="1" type="ORF">dnm_069870</name>
</gene>
<organism evidence="1 2">
    <name type="scientific">Desulfonema magnum</name>
    <dbReference type="NCBI Taxonomy" id="45655"/>
    <lineage>
        <taxon>Bacteria</taxon>
        <taxon>Pseudomonadati</taxon>
        <taxon>Thermodesulfobacteriota</taxon>
        <taxon>Desulfobacteria</taxon>
        <taxon>Desulfobacterales</taxon>
        <taxon>Desulfococcaceae</taxon>
        <taxon>Desulfonema</taxon>
    </lineage>
</organism>
<protein>
    <submittedName>
        <fullName evidence="1">Uncharacterized protein</fullName>
    </submittedName>
</protein>
<reference evidence="1" key="1">
    <citation type="journal article" date="2021" name="Microb. Physiol.">
        <title>Proteogenomic Insights into the Physiology of Marine, Sulfate-Reducing, Filamentous Desulfonema limicola and Desulfonema magnum.</title>
        <authorList>
            <person name="Schnaars V."/>
            <person name="Wohlbrand L."/>
            <person name="Scheve S."/>
            <person name="Hinrichs C."/>
            <person name="Reinhardt R."/>
            <person name="Rabus R."/>
        </authorList>
    </citation>
    <scope>NUCLEOTIDE SEQUENCE</scope>
    <source>
        <strain evidence="1">4be13</strain>
    </source>
</reference>
<dbReference type="Proteomes" id="UP000663722">
    <property type="component" value="Chromosome"/>
</dbReference>